<evidence type="ECO:0000313" key="3">
    <source>
        <dbReference type="EMBL" id="GGD22933.1"/>
    </source>
</evidence>
<dbReference type="EMBL" id="BMJJ01000006">
    <property type="protein sequence ID" value="GGD22933.1"/>
    <property type="molecule type" value="Genomic_DNA"/>
</dbReference>
<keyword evidence="1" id="KW-0378">Hydrolase</keyword>
<dbReference type="CDD" id="cd00431">
    <property type="entry name" value="cysteine_hydrolases"/>
    <property type="match status" value="1"/>
</dbReference>
<dbReference type="Pfam" id="PF00857">
    <property type="entry name" value="Isochorismatase"/>
    <property type="match status" value="1"/>
</dbReference>
<dbReference type="Proteomes" id="UP000613160">
    <property type="component" value="Unassembled WGS sequence"/>
</dbReference>
<evidence type="ECO:0000259" key="2">
    <source>
        <dbReference type="Pfam" id="PF00857"/>
    </source>
</evidence>
<evidence type="ECO:0000313" key="4">
    <source>
        <dbReference type="Proteomes" id="UP000613160"/>
    </source>
</evidence>
<organism evidence="3 4">
    <name type="scientific">Aureimonas glaciei</name>
    <dbReference type="NCBI Taxonomy" id="1776957"/>
    <lineage>
        <taxon>Bacteria</taxon>
        <taxon>Pseudomonadati</taxon>
        <taxon>Pseudomonadota</taxon>
        <taxon>Alphaproteobacteria</taxon>
        <taxon>Hyphomicrobiales</taxon>
        <taxon>Aurantimonadaceae</taxon>
        <taxon>Aureimonas</taxon>
    </lineage>
</organism>
<dbReference type="RefSeq" id="WP_188851521.1">
    <property type="nucleotide sequence ID" value="NZ_BMJJ01000006.1"/>
</dbReference>
<gene>
    <name evidence="3" type="ORF">GCM10011335_27290</name>
</gene>
<dbReference type="PANTHER" id="PTHR43540:SF6">
    <property type="entry name" value="ISOCHORISMATASE-LIKE DOMAIN-CONTAINING PROTEIN"/>
    <property type="match status" value="1"/>
</dbReference>
<proteinExistence type="predicted"/>
<feature type="domain" description="Isochorismatase-like" evidence="2">
    <location>
        <begin position="11"/>
        <end position="179"/>
    </location>
</feature>
<dbReference type="InterPro" id="IPR050272">
    <property type="entry name" value="Isochorismatase-like_hydrls"/>
</dbReference>
<protein>
    <recommendedName>
        <fullName evidence="2">Isochorismatase-like domain-containing protein</fullName>
    </recommendedName>
</protein>
<name>A0A916XZS5_9HYPH</name>
<keyword evidence="4" id="KW-1185">Reference proteome</keyword>
<dbReference type="SUPFAM" id="SSF52499">
    <property type="entry name" value="Isochorismatase-like hydrolases"/>
    <property type="match status" value="1"/>
</dbReference>
<comment type="caution">
    <text evidence="3">The sequence shown here is derived from an EMBL/GenBank/DDBJ whole genome shotgun (WGS) entry which is preliminary data.</text>
</comment>
<dbReference type="InterPro" id="IPR036380">
    <property type="entry name" value="Isochorismatase-like_sf"/>
</dbReference>
<reference evidence="3" key="1">
    <citation type="journal article" date="2014" name="Int. J. Syst. Evol. Microbiol.">
        <title>Complete genome sequence of Corynebacterium casei LMG S-19264T (=DSM 44701T), isolated from a smear-ripened cheese.</title>
        <authorList>
            <consortium name="US DOE Joint Genome Institute (JGI-PGF)"/>
            <person name="Walter F."/>
            <person name="Albersmeier A."/>
            <person name="Kalinowski J."/>
            <person name="Ruckert C."/>
        </authorList>
    </citation>
    <scope>NUCLEOTIDE SEQUENCE</scope>
    <source>
        <strain evidence="3">CGMCC 1.15493</strain>
    </source>
</reference>
<reference evidence="3" key="2">
    <citation type="submission" date="2020-09" db="EMBL/GenBank/DDBJ databases">
        <authorList>
            <person name="Sun Q."/>
            <person name="Zhou Y."/>
        </authorList>
    </citation>
    <scope>NUCLEOTIDE SEQUENCE</scope>
    <source>
        <strain evidence="3">CGMCC 1.15493</strain>
    </source>
</reference>
<accession>A0A916XZS5</accession>
<dbReference type="Gene3D" id="3.40.50.850">
    <property type="entry name" value="Isochorismatase-like"/>
    <property type="match status" value="1"/>
</dbReference>
<dbReference type="GO" id="GO:0016787">
    <property type="term" value="F:hydrolase activity"/>
    <property type="evidence" value="ECO:0007669"/>
    <property type="project" value="UniProtKB-KW"/>
</dbReference>
<dbReference type="AlphaFoldDB" id="A0A916XZS5"/>
<evidence type="ECO:0000256" key="1">
    <source>
        <dbReference type="ARBA" id="ARBA00022801"/>
    </source>
</evidence>
<dbReference type="InterPro" id="IPR000868">
    <property type="entry name" value="Isochorismatase-like_dom"/>
</dbReference>
<dbReference type="PANTHER" id="PTHR43540">
    <property type="entry name" value="PEROXYUREIDOACRYLATE/UREIDOACRYLATE AMIDOHYDROLASE-RELATED"/>
    <property type="match status" value="1"/>
</dbReference>
<sequence>MLAPIGPNAVHLAVDMQRIFAERTDWHAPTMADVLPAILRLAEAKPDRTLYSRFTVPEHADAAPGRWKTYYERWSMFTGRTMDLGLVDLVDPLKAMARPDNVYDKPTYSLFETPSFVERLAEGGIDTIVMTGVETDVCVLATLFAAVDRGFRVVAVSDALTSSDAASHRAILDVLLPRMPEQVCIADTDAVLAAWGG</sequence>